<dbReference type="InterPro" id="IPR047187">
    <property type="entry name" value="SF1_C_Upf1"/>
</dbReference>
<evidence type="ECO:0000259" key="6">
    <source>
        <dbReference type="Pfam" id="PF13482"/>
    </source>
</evidence>
<dbReference type="InterPro" id="IPR019993">
    <property type="entry name" value="RecB_nuclease_TM0106_put"/>
</dbReference>
<dbReference type="GO" id="GO:0005524">
    <property type="term" value="F:ATP binding"/>
    <property type="evidence" value="ECO:0007669"/>
    <property type="project" value="UniProtKB-KW"/>
</dbReference>
<keyword evidence="1" id="KW-0547">Nucleotide-binding</keyword>
<keyword evidence="2" id="KW-0378">Hydrolase</keyword>
<keyword evidence="3" id="KW-0347">Helicase</keyword>
<sequence length="1209" mass="130836">MRYIEDEGRIVWSASDLKTAAECEFAWLRAIDARLGRVAAVEDPEDLTLERAGRLGTVHERRVLADYIERYGDRVVEIPETRSSDAAALAAAVAQTNAALASDAEVVYQAAFSTESFVGFADFLVRDEAGRWLVQDTKLARHARVTALMQLAAYVDQLDRLGVPRSDRVQLLLGDGSVSEHEVDDLLPVFALRRERLGALTADRRLDLGPAGEPIAWGDPRGELGVVACGRCATCDAEVVASRDLLLVAGMRPVQRERLRAAGIETIEQLAGAPSGPAGMNPDVFASLRTQARLQLESPAGTPPLIAPKPVPHEIVVAESVIAADGATLAQATVAAVLEAPAAAPAPPIPVFEVVAPKALGALPRPDHGDLFFDFEGDPLHTEPPAPGEPTQWGIDYLFGWVDTREQYTALWAHSFADEKRALEAFLDIVNLRRQQFPGMHIYHYAPYEPTHLLAMAARHGAREADVDRLLRDGVFVDLYPVVRRALRVGSRSYSIKKLEPLYMGDEVRTSDVQKGDDSIVRYVEARALQADGAEAEASLVFDDLGDYNRYDCVSTRRLRDWLVDRAREAKLVPSPNPEPDERAYEPSVRATVLDALALDHPEDSVEARSLRLGAAAIDYYPREAKSFWATHFLRLREPVSLWDQTRDVVAIDPARSRVREDWHFLESGRGGERRIVELRGDLAPGTRLSEGTNPFALYELPAPFPFEASPRWIHAYRSVTVVEVLDDGAVIEETAVDGVTWNDLPLALTPQAPPAAGNQQKAIDAWADAVIAAAPDLPTDPATDILCRRPPRTLNGNLPAAGADAVDAIARAVRDLDRSYLAVQGPPGTGKTYVGSHVIARLVRDHGYKVGVVAQGHATIEHLLDRVIAAGVPAVQVGKAPKDATTDHAFTVLPKNGVAAFTAEHEASGYVIGGTAWDFSHEGRVPRGSLDLLVVDEAGQFSLASTIAVSLAAPRLLLLGDPQQLPQVSQGTHPAPVDTSALGWVMDGADVIPHEYGYFLAETRRMRPEVAAPVSTLSYRGELEAHPSTALRRIEGVPAGLVPIALRHHGNATQSLEEAAEVARLVTDLIGREWTDAATDDSDGSSFSHPPRWLEQKDLIVVTPYNAQQVAVEAALAAAGFPDVPVGTVDKFQGKEAAVAIVSLAASSGRDAPRGLEFLLLRNRLNVAISRAMHTAFVVYSPGLLDDLPYTPEGVARLSGFARLVGRG</sequence>
<dbReference type="InterPro" id="IPR050534">
    <property type="entry name" value="Coronavir_polyprotein_1ab"/>
</dbReference>
<name>A0A0M2HK28_MICTR</name>
<reference evidence="7 8" key="1">
    <citation type="submission" date="2015-02" db="EMBL/GenBank/DDBJ databases">
        <title>Draft genome sequences of ten Microbacterium spp. with emphasis on heavy metal contaminated environments.</title>
        <authorList>
            <person name="Corretto E."/>
        </authorList>
    </citation>
    <scope>NUCLEOTIDE SEQUENCE [LARGE SCALE GENOMIC DNA]</scope>
    <source>
        <strain evidence="7 8">DSM 8608</strain>
    </source>
</reference>
<evidence type="ECO:0000256" key="3">
    <source>
        <dbReference type="ARBA" id="ARBA00022806"/>
    </source>
</evidence>
<dbReference type="Proteomes" id="UP000034098">
    <property type="component" value="Unassembled WGS sequence"/>
</dbReference>
<evidence type="ECO:0000313" key="8">
    <source>
        <dbReference type="Proteomes" id="UP000034098"/>
    </source>
</evidence>
<dbReference type="CDD" id="cd18808">
    <property type="entry name" value="SF1_C_Upf1"/>
    <property type="match status" value="1"/>
</dbReference>
<dbReference type="OrthoDB" id="9757917at2"/>
<dbReference type="GO" id="GO:0043139">
    <property type="term" value="F:5'-3' DNA helicase activity"/>
    <property type="evidence" value="ECO:0007669"/>
    <property type="project" value="TreeGrafter"/>
</dbReference>
<keyword evidence="4" id="KW-0067">ATP-binding</keyword>
<evidence type="ECO:0000256" key="1">
    <source>
        <dbReference type="ARBA" id="ARBA00022741"/>
    </source>
</evidence>
<dbReference type="InterPro" id="IPR012337">
    <property type="entry name" value="RNaseH-like_sf"/>
</dbReference>
<dbReference type="PANTHER" id="PTHR43788:SF8">
    <property type="entry name" value="DNA-BINDING PROTEIN SMUBP-2"/>
    <property type="match status" value="1"/>
</dbReference>
<dbReference type="PANTHER" id="PTHR43788">
    <property type="entry name" value="DNA2/NAM7 HELICASE FAMILY MEMBER"/>
    <property type="match status" value="1"/>
</dbReference>
<evidence type="ECO:0000259" key="5">
    <source>
        <dbReference type="Pfam" id="PF13087"/>
    </source>
</evidence>
<feature type="domain" description="YprB ribonuclease H-like" evidence="6">
    <location>
        <begin position="371"/>
        <end position="564"/>
    </location>
</feature>
<dbReference type="GO" id="GO:0016787">
    <property type="term" value="F:hydrolase activity"/>
    <property type="evidence" value="ECO:0007669"/>
    <property type="project" value="UniProtKB-KW"/>
</dbReference>
<dbReference type="EMBL" id="JYJA01000020">
    <property type="protein sequence ID" value="KJL45199.1"/>
    <property type="molecule type" value="Genomic_DNA"/>
</dbReference>
<comment type="caution">
    <text evidence="7">The sequence shown here is derived from an EMBL/GenBank/DDBJ whole genome shotgun (WGS) entry which is preliminary data.</text>
</comment>
<dbReference type="AlphaFoldDB" id="A0A0M2HK28"/>
<dbReference type="InterPro" id="IPR041679">
    <property type="entry name" value="DNA2/NAM7-like_C"/>
</dbReference>
<dbReference type="InterPro" id="IPR027417">
    <property type="entry name" value="P-loop_NTPase"/>
</dbReference>
<dbReference type="PATRIC" id="fig|69370.6.peg.404"/>
<dbReference type="SUPFAM" id="SSF53098">
    <property type="entry name" value="Ribonuclease H-like"/>
    <property type="match status" value="1"/>
</dbReference>
<dbReference type="Gene3D" id="3.40.50.300">
    <property type="entry name" value="P-loop containing nucleotide triphosphate hydrolases"/>
    <property type="match status" value="2"/>
</dbReference>
<keyword evidence="8" id="KW-1185">Reference proteome</keyword>
<accession>A0A0M2HK28</accession>
<dbReference type="SUPFAM" id="SSF52540">
    <property type="entry name" value="P-loop containing nucleoside triphosphate hydrolases"/>
    <property type="match status" value="1"/>
</dbReference>
<dbReference type="RefSeq" id="WP_045296531.1">
    <property type="nucleotide sequence ID" value="NZ_JYJA01000020.1"/>
</dbReference>
<feature type="domain" description="DNA2/NAM7 helicase-like C-terminal" evidence="5">
    <location>
        <begin position="999"/>
        <end position="1180"/>
    </location>
</feature>
<dbReference type="Pfam" id="PF13604">
    <property type="entry name" value="AAA_30"/>
    <property type="match status" value="1"/>
</dbReference>
<gene>
    <name evidence="7" type="ORF">RS82_00386</name>
</gene>
<organism evidence="7 8">
    <name type="scientific">Microbacterium trichothecenolyticum</name>
    <name type="common">Aureobacterium trichothecenolyticum</name>
    <dbReference type="NCBI Taxonomy" id="69370"/>
    <lineage>
        <taxon>Bacteria</taxon>
        <taxon>Bacillati</taxon>
        <taxon>Actinomycetota</taxon>
        <taxon>Actinomycetes</taxon>
        <taxon>Micrococcales</taxon>
        <taxon>Microbacteriaceae</taxon>
        <taxon>Microbacterium</taxon>
    </lineage>
</organism>
<protein>
    <recommendedName>
        <fullName evidence="9">DNA helicase</fullName>
    </recommendedName>
</protein>
<dbReference type="CDD" id="cd17934">
    <property type="entry name" value="DEXXQc_Upf1-like"/>
    <property type="match status" value="1"/>
</dbReference>
<dbReference type="Pfam" id="PF13087">
    <property type="entry name" value="AAA_12"/>
    <property type="match status" value="1"/>
</dbReference>
<evidence type="ECO:0000256" key="4">
    <source>
        <dbReference type="ARBA" id="ARBA00022840"/>
    </source>
</evidence>
<proteinExistence type="predicted"/>
<dbReference type="NCBIfam" id="TIGR03491">
    <property type="entry name" value="TM0106 family RecB-like putative nuclease"/>
    <property type="match status" value="1"/>
</dbReference>
<evidence type="ECO:0000313" key="7">
    <source>
        <dbReference type="EMBL" id="KJL45199.1"/>
    </source>
</evidence>
<dbReference type="Pfam" id="PF13482">
    <property type="entry name" value="RNase_H_2"/>
    <property type="match status" value="1"/>
</dbReference>
<dbReference type="InterPro" id="IPR038720">
    <property type="entry name" value="YprB_RNase_H-like_dom"/>
</dbReference>
<evidence type="ECO:0008006" key="9">
    <source>
        <dbReference type="Google" id="ProtNLM"/>
    </source>
</evidence>
<evidence type="ECO:0000256" key="2">
    <source>
        <dbReference type="ARBA" id="ARBA00022801"/>
    </source>
</evidence>